<gene>
    <name evidence="4" type="ORF">NQ315_005407</name>
</gene>
<dbReference type="AlphaFoldDB" id="A0AAV8W253"/>
<evidence type="ECO:0000256" key="1">
    <source>
        <dbReference type="SAM" id="MobiDB-lite"/>
    </source>
</evidence>
<feature type="domain" description="DUF1758" evidence="2">
    <location>
        <begin position="369"/>
        <end position="506"/>
    </location>
</feature>
<reference evidence="4 5" key="1">
    <citation type="journal article" date="2023" name="Insect Mol. Biol.">
        <title>Genome sequencing provides insights into the evolution of gene families encoding plant cell wall-degrading enzymes in longhorned beetles.</title>
        <authorList>
            <person name="Shin N.R."/>
            <person name="Okamura Y."/>
            <person name="Kirsch R."/>
            <person name="Pauchet Y."/>
        </authorList>
    </citation>
    <scope>NUCLEOTIDE SEQUENCE [LARGE SCALE GENOMIC DNA]</scope>
    <source>
        <strain evidence="4">EAD_L_NR</strain>
    </source>
</reference>
<organism evidence="4 5">
    <name type="scientific">Exocentrus adspersus</name>
    <dbReference type="NCBI Taxonomy" id="1586481"/>
    <lineage>
        <taxon>Eukaryota</taxon>
        <taxon>Metazoa</taxon>
        <taxon>Ecdysozoa</taxon>
        <taxon>Arthropoda</taxon>
        <taxon>Hexapoda</taxon>
        <taxon>Insecta</taxon>
        <taxon>Pterygota</taxon>
        <taxon>Neoptera</taxon>
        <taxon>Endopterygota</taxon>
        <taxon>Coleoptera</taxon>
        <taxon>Polyphaga</taxon>
        <taxon>Cucujiformia</taxon>
        <taxon>Chrysomeloidea</taxon>
        <taxon>Cerambycidae</taxon>
        <taxon>Lamiinae</taxon>
        <taxon>Acanthocinini</taxon>
        <taxon>Exocentrus</taxon>
    </lineage>
</organism>
<proteinExistence type="predicted"/>
<dbReference type="InterPro" id="IPR040676">
    <property type="entry name" value="DUF5641"/>
</dbReference>
<feature type="region of interest" description="Disordered" evidence="1">
    <location>
        <begin position="689"/>
        <end position="709"/>
    </location>
</feature>
<dbReference type="Pfam" id="PF18701">
    <property type="entry name" value="DUF5641"/>
    <property type="match status" value="1"/>
</dbReference>
<keyword evidence="5" id="KW-1185">Reference proteome</keyword>
<dbReference type="Pfam" id="PF05585">
    <property type="entry name" value="DUF1758"/>
    <property type="match status" value="1"/>
</dbReference>
<dbReference type="Proteomes" id="UP001159042">
    <property type="component" value="Unassembled WGS sequence"/>
</dbReference>
<feature type="compositionally biased region" description="Basic and acidic residues" evidence="1">
    <location>
        <begin position="202"/>
        <end position="212"/>
    </location>
</feature>
<dbReference type="InterPro" id="IPR008737">
    <property type="entry name" value="DUF1758"/>
</dbReference>
<dbReference type="Gene3D" id="2.40.70.10">
    <property type="entry name" value="Acid Proteases"/>
    <property type="match status" value="1"/>
</dbReference>
<evidence type="ECO:0000259" key="2">
    <source>
        <dbReference type="Pfam" id="PF05585"/>
    </source>
</evidence>
<name>A0AAV8W253_9CUCU</name>
<accession>A0AAV8W253</accession>
<sequence>MFESFTEVQCAIEIETDSDSEGQEGERVLFEEAYYKVISAAKKLLNSKTAKAQPTQKEAKDNTSNESKDAAAEVVQSLELSEDNYQDAWSLLKENFENKKLIALSHLDALFDFPPLTKESYKGLKKLLGEIRRFLKVFKRVQTPVETWDIILIYVLEKKLDPRTKQQWNKRCELNSFQTMAQFLEFLAHRCQYLFAQDTREGKQTTERDNSTHKGQSNKVSKSFVTSNQECCLCKEAHNLYHCKKFIDLSADAKREEIRKNNLCWNCLHKGHTVQKCTSRGCRQCGRKHNTLLHSNSYQQATSSTQNESKGEVKDSTSGTQANSQVMTALCQHNPGSYTTNIKVDSEVLLSTALVLVKDKYGKAHECRALLDSGSQSNFMTKNVCDRLQLSTRKLKLAVSGINQIGTNINGVADATIMSMHNGYQLSGSFLILNKITDNLPVRAINRAQLSIPQHLNLADPSFHRSGEIDLLFGASIFWDLLCVGQIKLGNNYPIMQKTKLGWVIAGTMPPSQPLEASAKTRRVCNLVTGINLQDQLERFWRIEEGPSQENVSKEDYECQENFLNTTRRDEQGRFIVTLPLRENISDLDQKQGKVTKRSILSITAQIFDPLGLVGPTTIKAKLMMQKLWQLKCKWDESVPLEPRGKWRTKSDSIQPGMMVLIKDENLPPLKWPLARVVELHPGKDNVCRAKSPEAHSKKIQREKMGHVY</sequence>
<feature type="compositionally biased region" description="Polar residues" evidence="1">
    <location>
        <begin position="296"/>
        <end position="308"/>
    </location>
</feature>
<dbReference type="Pfam" id="PF03564">
    <property type="entry name" value="DUF1759"/>
    <property type="match status" value="1"/>
</dbReference>
<evidence type="ECO:0000259" key="3">
    <source>
        <dbReference type="Pfam" id="PF18701"/>
    </source>
</evidence>
<feature type="domain" description="DUF5641" evidence="3">
    <location>
        <begin position="622"/>
        <end position="702"/>
    </location>
</feature>
<feature type="region of interest" description="Disordered" evidence="1">
    <location>
        <begin position="296"/>
        <end position="319"/>
    </location>
</feature>
<evidence type="ECO:0000313" key="5">
    <source>
        <dbReference type="Proteomes" id="UP001159042"/>
    </source>
</evidence>
<evidence type="ECO:0008006" key="6">
    <source>
        <dbReference type="Google" id="ProtNLM"/>
    </source>
</evidence>
<comment type="caution">
    <text evidence="4">The sequence shown here is derived from an EMBL/GenBank/DDBJ whole genome shotgun (WGS) entry which is preliminary data.</text>
</comment>
<evidence type="ECO:0000313" key="4">
    <source>
        <dbReference type="EMBL" id="KAJ8920538.1"/>
    </source>
</evidence>
<dbReference type="CDD" id="cd00303">
    <property type="entry name" value="retropepsin_like"/>
    <property type="match status" value="1"/>
</dbReference>
<dbReference type="InterPro" id="IPR021109">
    <property type="entry name" value="Peptidase_aspartic_dom_sf"/>
</dbReference>
<dbReference type="EMBL" id="JANEYG010000014">
    <property type="protein sequence ID" value="KAJ8920538.1"/>
    <property type="molecule type" value="Genomic_DNA"/>
</dbReference>
<feature type="compositionally biased region" description="Basic and acidic residues" evidence="1">
    <location>
        <begin position="57"/>
        <end position="68"/>
    </location>
</feature>
<feature type="region of interest" description="Disordered" evidence="1">
    <location>
        <begin position="49"/>
        <end position="68"/>
    </location>
</feature>
<dbReference type="InterPro" id="IPR005312">
    <property type="entry name" value="DUF1759"/>
</dbReference>
<feature type="region of interest" description="Disordered" evidence="1">
    <location>
        <begin position="202"/>
        <end position="221"/>
    </location>
</feature>
<protein>
    <recommendedName>
        <fullName evidence="6">Peptidase aspartic putative domain-containing protein</fullName>
    </recommendedName>
</protein>
<dbReference type="PANTHER" id="PTHR47331">
    <property type="entry name" value="PHD-TYPE DOMAIN-CONTAINING PROTEIN"/>
    <property type="match status" value="1"/>
</dbReference>